<keyword evidence="3 5" id="KW-0238">DNA-binding</keyword>
<dbReference type="PRINTS" id="PR00455">
    <property type="entry name" value="HTHTETR"/>
</dbReference>
<dbReference type="InterPro" id="IPR009057">
    <property type="entry name" value="Homeodomain-like_sf"/>
</dbReference>
<evidence type="ECO:0000313" key="7">
    <source>
        <dbReference type="EMBL" id="RHX92990.1"/>
    </source>
</evidence>
<organism evidence="7 8">
    <name type="scientific">Leptospira stimsonii</name>
    <dbReference type="NCBI Taxonomy" id="2202203"/>
    <lineage>
        <taxon>Bacteria</taxon>
        <taxon>Pseudomonadati</taxon>
        <taxon>Spirochaetota</taxon>
        <taxon>Spirochaetia</taxon>
        <taxon>Leptospirales</taxon>
        <taxon>Leptospiraceae</taxon>
        <taxon>Leptospira</taxon>
    </lineage>
</organism>
<protein>
    <submittedName>
        <fullName evidence="7">TetR/AcrR family transcriptional regulator</fullName>
    </submittedName>
</protein>
<gene>
    <name evidence="7" type="ORF">DLM75_07505</name>
</gene>
<feature type="DNA-binding region" description="H-T-H motif" evidence="5">
    <location>
        <begin position="30"/>
        <end position="49"/>
    </location>
</feature>
<dbReference type="AlphaFoldDB" id="A0A396ZIH7"/>
<evidence type="ECO:0000256" key="3">
    <source>
        <dbReference type="ARBA" id="ARBA00023125"/>
    </source>
</evidence>
<dbReference type="PANTHER" id="PTHR30055">
    <property type="entry name" value="HTH-TYPE TRANSCRIPTIONAL REGULATOR RUTR"/>
    <property type="match status" value="1"/>
</dbReference>
<dbReference type="PANTHER" id="PTHR30055:SF175">
    <property type="entry name" value="HTH-TYPE TRANSCRIPTIONAL REPRESSOR KSTR2"/>
    <property type="match status" value="1"/>
</dbReference>
<evidence type="ECO:0000313" key="8">
    <source>
        <dbReference type="Proteomes" id="UP000265798"/>
    </source>
</evidence>
<feature type="domain" description="HTH tetR-type" evidence="6">
    <location>
        <begin position="7"/>
        <end position="67"/>
    </location>
</feature>
<dbReference type="GO" id="GO:0003700">
    <property type="term" value="F:DNA-binding transcription factor activity"/>
    <property type="evidence" value="ECO:0007669"/>
    <property type="project" value="TreeGrafter"/>
</dbReference>
<dbReference type="Pfam" id="PF00440">
    <property type="entry name" value="TetR_N"/>
    <property type="match status" value="1"/>
</dbReference>
<dbReference type="InterPro" id="IPR050109">
    <property type="entry name" value="HTH-type_TetR-like_transc_reg"/>
</dbReference>
<dbReference type="InterPro" id="IPR036271">
    <property type="entry name" value="Tet_transcr_reg_TetR-rel_C_sf"/>
</dbReference>
<keyword evidence="4" id="KW-0804">Transcription</keyword>
<keyword evidence="1" id="KW-0678">Repressor</keyword>
<keyword evidence="2" id="KW-0805">Transcription regulation</keyword>
<dbReference type="InterPro" id="IPR001647">
    <property type="entry name" value="HTH_TetR"/>
</dbReference>
<sequence>MSEMEQDEVKLRIMEKALELFLKYGYSKTRMEEIARVLKISRKTLYKHFENKNHLLFEILSAKHKRMSKKMMEISEDESLSVHEKVKAINEFKVSQFPAGANEFILEIRDQAPDHYAYIREVRTESISKSIQALIRQGIEKGEIRSDVNTTIFAALINSAIEMTATPELLLNSPYSMVQLQQEIHHILFYGIMNPVAESVKIAK</sequence>
<accession>A0A396ZIH7</accession>
<dbReference type="Pfam" id="PF08359">
    <property type="entry name" value="TetR_C_4"/>
    <property type="match status" value="1"/>
</dbReference>
<dbReference type="GO" id="GO:0000976">
    <property type="term" value="F:transcription cis-regulatory region binding"/>
    <property type="evidence" value="ECO:0007669"/>
    <property type="project" value="TreeGrafter"/>
</dbReference>
<evidence type="ECO:0000259" key="6">
    <source>
        <dbReference type="PROSITE" id="PS50977"/>
    </source>
</evidence>
<name>A0A396ZIH7_9LEPT</name>
<dbReference type="SUPFAM" id="SSF48498">
    <property type="entry name" value="Tetracyclin repressor-like, C-terminal domain"/>
    <property type="match status" value="1"/>
</dbReference>
<dbReference type="Proteomes" id="UP000265798">
    <property type="component" value="Unassembled WGS sequence"/>
</dbReference>
<evidence type="ECO:0000256" key="5">
    <source>
        <dbReference type="PROSITE-ProRule" id="PRU00335"/>
    </source>
</evidence>
<dbReference type="InterPro" id="IPR013570">
    <property type="entry name" value="Tscrpt_reg_YsiA_C"/>
</dbReference>
<dbReference type="OrthoDB" id="323816at2"/>
<proteinExistence type="predicted"/>
<dbReference type="EMBL" id="QHCT01000001">
    <property type="protein sequence ID" value="RHX92990.1"/>
    <property type="molecule type" value="Genomic_DNA"/>
</dbReference>
<reference evidence="8" key="1">
    <citation type="submission" date="2018-05" db="EMBL/GenBank/DDBJ databases">
        <title>Leptospira yasudae sp. nov. and Leptospira stimsonii sp. nov., two pathogenic species of the genus Leptospira isolated from environmental sources.</title>
        <authorList>
            <person name="Casanovas-Massana A."/>
            <person name="Hamond C."/>
            <person name="Santos L.A."/>
            <person name="Hacker K.P."/>
            <person name="Balassiano I."/>
            <person name="Medeiros M.A."/>
            <person name="Reis M.G."/>
            <person name="Ko A.I."/>
            <person name="Wunder E.A."/>
        </authorList>
    </citation>
    <scope>NUCLEOTIDE SEQUENCE [LARGE SCALE GENOMIC DNA]</scope>
    <source>
        <strain evidence="8">Yale</strain>
    </source>
</reference>
<dbReference type="RefSeq" id="WP_118967787.1">
    <property type="nucleotide sequence ID" value="NZ_QHCT01000001.1"/>
</dbReference>
<dbReference type="PROSITE" id="PS50977">
    <property type="entry name" value="HTH_TETR_2"/>
    <property type="match status" value="1"/>
</dbReference>
<evidence type="ECO:0000256" key="2">
    <source>
        <dbReference type="ARBA" id="ARBA00023015"/>
    </source>
</evidence>
<evidence type="ECO:0000256" key="4">
    <source>
        <dbReference type="ARBA" id="ARBA00023163"/>
    </source>
</evidence>
<comment type="caution">
    <text evidence="7">The sequence shown here is derived from an EMBL/GenBank/DDBJ whole genome shotgun (WGS) entry which is preliminary data.</text>
</comment>
<dbReference type="Gene3D" id="1.10.357.10">
    <property type="entry name" value="Tetracycline Repressor, domain 2"/>
    <property type="match status" value="1"/>
</dbReference>
<dbReference type="Gene3D" id="1.10.10.60">
    <property type="entry name" value="Homeodomain-like"/>
    <property type="match status" value="1"/>
</dbReference>
<evidence type="ECO:0000256" key="1">
    <source>
        <dbReference type="ARBA" id="ARBA00022491"/>
    </source>
</evidence>
<dbReference type="SUPFAM" id="SSF46689">
    <property type="entry name" value="Homeodomain-like"/>
    <property type="match status" value="1"/>
</dbReference>